<evidence type="ECO:0000313" key="1">
    <source>
        <dbReference type="EMBL" id="KAF7376132.1"/>
    </source>
</evidence>
<dbReference type="Gene3D" id="3.80.10.10">
    <property type="entry name" value="Ribonuclease Inhibitor"/>
    <property type="match status" value="1"/>
</dbReference>
<proteinExistence type="predicted"/>
<evidence type="ECO:0000313" key="2">
    <source>
        <dbReference type="Proteomes" id="UP000623467"/>
    </source>
</evidence>
<dbReference type="Gene3D" id="1.20.1280.50">
    <property type="match status" value="1"/>
</dbReference>
<dbReference type="InterPro" id="IPR032675">
    <property type="entry name" value="LRR_dom_sf"/>
</dbReference>
<sequence length="535" mass="60743">MLEDQLDKKVQIMNSPFKGILHTNTVPSDEDLQRIHDLLKEPRKEAAALSVEIERLRALIHQLIQKRDDLEGFIHAHEALTSPARRLPADIIAEIFTACMPSNRNAIMSTAEAPLLLCRVCRAWRDVALSTPRLWASLHIVAHSDHGETGPDSKLRKVIKAIDSWLSRSGVLPLSISLVRSWTAKEVDFRPFLETLVPYSSRWNRIRFELETSFSFEPMGALSPSDVPSLEVASIDGFETLDEEVDWRTVSFLGTPSLRSLLLRHMASSFLAFPVPWNQLRHLSFGEKLTAAQALEMLRQCPNLETCFLNLNNSLVSASGLHPVRMDHLRRLCLSFLYLGRGAPRTDLLEYLDVPNLKCLEYAADDVAEFSLKSLLTTLKCLECLRLRIENEHATESVIGCLRLVPTLRELAFCYDTALGKDFWTSMTPTVDDKPIVCPQLQIMKFRWFTVTSDNEVLEFIQARNGSHSSNIARLSKVHMQFNRRREIDIVSALQPNIVEGLDFSMHYGYSPSEDRESHTIGGEVSSQWWASDDY</sequence>
<dbReference type="AlphaFoldDB" id="A0A8H6ZEW1"/>
<keyword evidence="2" id="KW-1185">Reference proteome</keyword>
<dbReference type="PANTHER" id="PTHR38926:SF5">
    <property type="entry name" value="F-BOX AND LEUCINE-RICH REPEAT PROTEIN 6"/>
    <property type="match status" value="1"/>
</dbReference>
<evidence type="ECO:0008006" key="3">
    <source>
        <dbReference type="Google" id="ProtNLM"/>
    </source>
</evidence>
<gene>
    <name evidence="1" type="ORF">MSAN_00028100</name>
</gene>
<organism evidence="1 2">
    <name type="scientific">Mycena sanguinolenta</name>
    <dbReference type="NCBI Taxonomy" id="230812"/>
    <lineage>
        <taxon>Eukaryota</taxon>
        <taxon>Fungi</taxon>
        <taxon>Dikarya</taxon>
        <taxon>Basidiomycota</taxon>
        <taxon>Agaricomycotina</taxon>
        <taxon>Agaricomycetes</taxon>
        <taxon>Agaricomycetidae</taxon>
        <taxon>Agaricales</taxon>
        <taxon>Marasmiineae</taxon>
        <taxon>Mycenaceae</taxon>
        <taxon>Mycena</taxon>
    </lineage>
</organism>
<protein>
    <recommendedName>
        <fullName evidence="3">F-box domain-containing protein</fullName>
    </recommendedName>
</protein>
<dbReference type="EMBL" id="JACAZH010000001">
    <property type="protein sequence ID" value="KAF7376132.1"/>
    <property type="molecule type" value="Genomic_DNA"/>
</dbReference>
<dbReference type="Proteomes" id="UP000623467">
    <property type="component" value="Unassembled WGS sequence"/>
</dbReference>
<name>A0A8H6ZEW1_9AGAR</name>
<reference evidence="1" key="1">
    <citation type="submission" date="2020-05" db="EMBL/GenBank/DDBJ databases">
        <title>Mycena genomes resolve the evolution of fungal bioluminescence.</title>
        <authorList>
            <person name="Tsai I.J."/>
        </authorList>
    </citation>
    <scope>NUCLEOTIDE SEQUENCE</scope>
    <source>
        <strain evidence="1">160909Yilan</strain>
    </source>
</reference>
<dbReference type="PANTHER" id="PTHR38926">
    <property type="entry name" value="F-BOX DOMAIN CONTAINING PROTEIN, EXPRESSED"/>
    <property type="match status" value="1"/>
</dbReference>
<accession>A0A8H6ZEW1</accession>
<dbReference type="SUPFAM" id="SSF52047">
    <property type="entry name" value="RNI-like"/>
    <property type="match status" value="1"/>
</dbReference>
<comment type="caution">
    <text evidence="1">The sequence shown here is derived from an EMBL/GenBank/DDBJ whole genome shotgun (WGS) entry which is preliminary data.</text>
</comment>
<dbReference type="OrthoDB" id="3063971at2759"/>